<dbReference type="AlphaFoldDB" id="A0A7S0Z0Q9"/>
<evidence type="ECO:0000256" key="1">
    <source>
        <dbReference type="SAM" id="MobiDB-lite"/>
    </source>
</evidence>
<feature type="signal peptide" evidence="2">
    <location>
        <begin position="1"/>
        <end position="25"/>
    </location>
</feature>
<organism evidence="3">
    <name type="scientific">Hemiselmis tepida</name>
    <dbReference type="NCBI Taxonomy" id="464990"/>
    <lineage>
        <taxon>Eukaryota</taxon>
        <taxon>Cryptophyceae</taxon>
        <taxon>Cryptomonadales</taxon>
        <taxon>Hemiselmidaceae</taxon>
        <taxon>Hemiselmis</taxon>
    </lineage>
</organism>
<feature type="region of interest" description="Disordered" evidence="1">
    <location>
        <begin position="221"/>
        <end position="264"/>
    </location>
</feature>
<dbReference type="EMBL" id="HBFN01030279">
    <property type="protein sequence ID" value="CAD8803810.1"/>
    <property type="molecule type" value="Transcribed_RNA"/>
</dbReference>
<feature type="compositionally biased region" description="Basic and acidic residues" evidence="1">
    <location>
        <begin position="241"/>
        <end position="264"/>
    </location>
</feature>
<reference evidence="3" key="1">
    <citation type="submission" date="2021-01" db="EMBL/GenBank/DDBJ databases">
        <authorList>
            <person name="Corre E."/>
            <person name="Pelletier E."/>
            <person name="Niang G."/>
            <person name="Scheremetjew M."/>
            <person name="Finn R."/>
            <person name="Kale V."/>
            <person name="Holt S."/>
            <person name="Cochrane G."/>
            <person name="Meng A."/>
            <person name="Brown T."/>
            <person name="Cohen L."/>
        </authorList>
    </citation>
    <scope>NUCLEOTIDE SEQUENCE</scope>
    <source>
        <strain evidence="3">CCMP443</strain>
    </source>
</reference>
<evidence type="ECO:0000313" key="3">
    <source>
        <dbReference type="EMBL" id="CAD8803810.1"/>
    </source>
</evidence>
<name>A0A7S0Z0Q9_9CRYP</name>
<evidence type="ECO:0000256" key="2">
    <source>
        <dbReference type="SAM" id="SignalP"/>
    </source>
</evidence>
<feature type="compositionally biased region" description="Low complexity" evidence="1">
    <location>
        <begin position="225"/>
        <end position="235"/>
    </location>
</feature>
<accession>A0A7S0Z0Q9</accession>
<feature type="chain" id="PRO_5030942993" evidence="2">
    <location>
        <begin position="26"/>
        <end position="376"/>
    </location>
</feature>
<protein>
    <submittedName>
        <fullName evidence="3">Uncharacterized protein</fullName>
    </submittedName>
</protein>
<gene>
    <name evidence="3" type="ORF">HTEP1355_LOCUS17488</name>
</gene>
<proteinExistence type="predicted"/>
<sequence>MTFGVLCLLSAAWVALFLCAAHLDATSCCAHAHLVRKQVKACQTAWPEVEIEEREELYANASLNTMHRLERRMRGKPACARALPKGMYVFSSIPQPSNFNTEHEAHKSCKASFFSIEASRKCSEQAMKASEDLFKCEKQSRRVRQLRDFQSSVQETMSILRAEARKCDLAWDPLGEISSSAQAAWVWGRWNGRHCLLLALILLMVRVLSVATPCVPEAQEKQEWARAGGVAAPGGAEEEGDKTRSRAKSSSEAREEGERRADERAEKRIAEMKALQETQEACTVMEDLKPELEAIKKASEAGGRQLIEHIFRAHPPKKEKFTCPEDFGSQKMKKNIKHCILAYHEDKNPVETYGLRWNTLCREISKQLNLKKDVFS</sequence>
<keyword evidence="2" id="KW-0732">Signal</keyword>